<dbReference type="Proteomes" id="UP000290289">
    <property type="component" value="Chromosome 9"/>
</dbReference>
<protein>
    <submittedName>
        <fullName evidence="2">Uncharacterized protein</fullName>
    </submittedName>
</protein>
<evidence type="ECO:0000313" key="3">
    <source>
        <dbReference type="Proteomes" id="UP000290289"/>
    </source>
</evidence>
<reference evidence="2 3" key="1">
    <citation type="submission" date="2018-10" db="EMBL/GenBank/DDBJ databases">
        <title>A high-quality apple genome assembly.</title>
        <authorList>
            <person name="Hu J."/>
        </authorList>
    </citation>
    <scope>NUCLEOTIDE SEQUENCE [LARGE SCALE GENOMIC DNA]</scope>
    <source>
        <strain evidence="3">cv. HFTH1</strain>
        <tissue evidence="2">Young leaf</tissue>
    </source>
</reference>
<proteinExistence type="predicted"/>
<dbReference type="EMBL" id="RDQH01000335">
    <property type="protein sequence ID" value="RXH88825.1"/>
    <property type="molecule type" value="Genomic_DNA"/>
</dbReference>
<comment type="caution">
    <text evidence="2">The sequence shown here is derived from an EMBL/GenBank/DDBJ whole genome shotgun (WGS) entry which is preliminary data.</text>
</comment>
<evidence type="ECO:0000313" key="2">
    <source>
        <dbReference type="EMBL" id="RXH88825.1"/>
    </source>
</evidence>
<feature type="region of interest" description="Disordered" evidence="1">
    <location>
        <begin position="1"/>
        <end position="29"/>
    </location>
</feature>
<gene>
    <name evidence="2" type="ORF">DVH24_000424</name>
</gene>
<sequence>MNIKPKHATALHNGHCHCSSSSLTSSRQSRPRVQKLLGRMEDFPIILGNSRFVAIWPLLGPFFS</sequence>
<organism evidence="2 3">
    <name type="scientific">Malus domestica</name>
    <name type="common">Apple</name>
    <name type="synonym">Pyrus malus</name>
    <dbReference type="NCBI Taxonomy" id="3750"/>
    <lineage>
        <taxon>Eukaryota</taxon>
        <taxon>Viridiplantae</taxon>
        <taxon>Streptophyta</taxon>
        <taxon>Embryophyta</taxon>
        <taxon>Tracheophyta</taxon>
        <taxon>Spermatophyta</taxon>
        <taxon>Magnoliopsida</taxon>
        <taxon>eudicotyledons</taxon>
        <taxon>Gunneridae</taxon>
        <taxon>Pentapetalae</taxon>
        <taxon>rosids</taxon>
        <taxon>fabids</taxon>
        <taxon>Rosales</taxon>
        <taxon>Rosaceae</taxon>
        <taxon>Amygdaloideae</taxon>
        <taxon>Maleae</taxon>
        <taxon>Malus</taxon>
    </lineage>
</organism>
<feature type="compositionally biased region" description="Low complexity" evidence="1">
    <location>
        <begin position="19"/>
        <end position="28"/>
    </location>
</feature>
<accession>A0A498J289</accession>
<keyword evidence="3" id="KW-1185">Reference proteome</keyword>
<name>A0A498J289_MALDO</name>
<evidence type="ECO:0000256" key="1">
    <source>
        <dbReference type="SAM" id="MobiDB-lite"/>
    </source>
</evidence>
<dbReference type="AlphaFoldDB" id="A0A498J289"/>